<feature type="compositionally biased region" description="Acidic residues" evidence="18">
    <location>
        <begin position="757"/>
        <end position="767"/>
    </location>
</feature>
<dbReference type="Proteomes" id="UP000077684">
    <property type="component" value="Unassembled WGS sequence"/>
</dbReference>
<dbReference type="GO" id="GO:0005802">
    <property type="term" value="C:trans-Golgi network"/>
    <property type="evidence" value="ECO:0007669"/>
    <property type="project" value="TreeGrafter"/>
</dbReference>
<dbReference type="GO" id="GO:0006508">
    <property type="term" value="P:proteolysis"/>
    <property type="evidence" value="ECO:0007669"/>
    <property type="project" value="UniProtKB-KW"/>
</dbReference>
<evidence type="ECO:0000256" key="10">
    <source>
        <dbReference type="ARBA" id="ARBA00022989"/>
    </source>
</evidence>
<evidence type="ECO:0000313" key="20">
    <source>
        <dbReference type="EMBL" id="KAE8250030.1"/>
    </source>
</evidence>
<feature type="compositionally biased region" description="Low complexity" evidence="18">
    <location>
        <begin position="707"/>
        <end position="720"/>
    </location>
</feature>
<evidence type="ECO:0000256" key="2">
    <source>
        <dbReference type="ARBA" id="ARBA00004393"/>
    </source>
</evidence>
<comment type="similarity">
    <text evidence="3">Belongs to the peptidase S10 family.</text>
</comment>
<feature type="region of interest" description="Disordered" evidence="18">
    <location>
        <begin position="631"/>
        <end position="767"/>
    </location>
</feature>
<dbReference type="InterPro" id="IPR001563">
    <property type="entry name" value="Peptidase_S10"/>
</dbReference>
<evidence type="ECO:0000256" key="7">
    <source>
        <dbReference type="ARBA" id="ARBA00022703"/>
    </source>
</evidence>
<evidence type="ECO:0000256" key="15">
    <source>
        <dbReference type="ARBA" id="ARBA00040403"/>
    </source>
</evidence>
<keyword evidence="7" id="KW-0053">Apoptosis</keyword>
<sequence length="767" mass="81504">MPAAFPRADDVLPASASFWVDTIPGLPPPTNTSSTSSSALGPGPKLHTYSGYLPARPTSANNYANAHLYFVLQRAQHIGSTRRLIIWFNGGPGCSSFDGLMMEVGPWKCRQDNEGELEWALPGSSWNEYADVIYLDQPAGTGFSYTDSNGYVTSLGQAADEVVYFLQQLVKIFPEYAHGNGYTAYLAGESFAGQYIPYTAKAILDARPGPPIDLSGIVIGNGFIDPRSQSGSELDMMVAAGIWTTSSKEYTDVNTVVQSCKKALDKLEKNYLPRVVSECERVLPSIIHQTTTKGAKPMCINIYDVRLSDTSPECGMNWPPTLASMYVYLKRQDVRHALHVDERNHPQSWVECNSRVGSALHGTTIDPKTGRKEEASVVLLPGLLERGLRVLMFAGDKDLICNHIGVQRIGENLVWGGVKGFGTPAPPPLDWYVNNSYAGEWTSARNYTYVRIAGASHMVGYDVPLIAHDMVLRFMGFDDGLGTAELVASAGAAARIPSVLTVKGKKEAAVGKGGGRKLAFVGGGLGAGAGGVGGGGGLGGKEGVGLPMIPGVDGKTEDQVADEAKWAAYYNAGTAALIFLIIAVSIGSCILIRCRRRSRQELYGPKPSYGDFALGGEDDEGDGEHELTRLVVDDESRSGSGAGASASARRRYFENEEEEAMEAEEKRRTAAHEAATAALVGDQARSGGRRTPSKVRFTDEPAEVWDPTSTATAPAPAPAGAGVGAGAGAAGGSGSGSGNVSPRTRDVESVGKRDEENIFDVGDDEEE</sequence>
<evidence type="ECO:0000256" key="19">
    <source>
        <dbReference type="SAM" id="Phobius"/>
    </source>
</evidence>
<evidence type="ECO:0000256" key="18">
    <source>
        <dbReference type="SAM" id="MobiDB-lite"/>
    </source>
</evidence>
<evidence type="ECO:0000256" key="9">
    <source>
        <dbReference type="ARBA" id="ARBA00022801"/>
    </source>
</evidence>
<keyword evidence="10 19" id="KW-1133">Transmembrane helix</keyword>
<feature type="compositionally biased region" description="Gly residues" evidence="18">
    <location>
        <begin position="721"/>
        <end position="737"/>
    </location>
</feature>
<reference evidence="20" key="2">
    <citation type="journal article" date="2019" name="IMA Fungus">
        <title>Genome sequencing and comparison of five Tilletia species to identify candidate genes for the detection of regulated species infecting wheat.</title>
        <authorList>
            <person name="Nguyen H.D.T."/>
            <person name="Sultana T."/>
            <person name="Kesanakurti P."/>
            <person name="Hambleton S."/>
        </authorList>
    </citation>
    <scope>NUCLEOTIDE SEQUENCE</scope>
    <source>
        <strain evidence="20">DAOMC 236426</strain>
    </source>
</reference>
<dbReference type="SUPFAM" id="SSF53474">
    <property type="entry name" value="alpha/beta-Hydrolases"/>
    <property type="match status" value="1"/>
</dbReference>
<keyword evidence="21" id="KW-1185">Reference proteome</keyword>
<evidence type="ECO:0000256" key="4">
    <source>
        <dbReference type="ARBA" id="ARBA00022645"/>
    </source>
</evidence>
<keyword evidence="5" id="KW-0645">Protease</keyword>
<comment type="catalytic activity">
    <reaction evidence="1">
        <text>Preferential release of a C-terminal arginine or lysine residue.</text>
        <dbReference type="EC" id="3.4.16.6"/>
    </reaction>
</comment>
<dbReference type="Pfam" id="PF00450">
    <property type="entry name" value="Peptidase_S10"/>
    <property type="match status" value="1"/>
</dbReference>
<evidence type="ECO:0000256" key="12">
    <source>
        <dbReference type="ARBA" id="ARBA00023136"/>
    </source>
</evidence>
<dbReference type="PANTHER" id="PTHR11802">
    <property type="entry name" value="SERINE PROTEASE FAMILY S10 SERINE CARBOXYPEPTIDASE"/>
    <property type="match status" value="1"/>
</dbReference>
<evidence type="ECO:0000313" key="21">
    <source>
        <dbReference type="Proteomes" id="UP000077684"/>
    </source>
</evidence>
<dbReference type="EC" id="3.4.16.6" evidence="14"/>
<dbReference type="EMBL" id="LWDE02000250">
    <property type="protein sequence ID" value="KAE8250030.1"/>
    <property type="molecule type" value="Genomic_DNA"/>
</dbReference>
<comment type="subcellular location">
    <subcellularLocation>
        <location evidence="2">Golgi apparatus</location>
        <location evidence="2">trans-Golgi network membrane</location>
        <topology evidence="2">Single-pass type I membrane protein</topology>
    </subcellularLocation>
</comment>
<feature type="transmembrane region" description="Helical" evidence="19">
    <location>
        <begin position="568"/>
        <end position="592"/>
    </location>
</feature>
<protein>
    <recommendedName>
        <fullName evidence="16">Pheromone-processing carboxypeptidase KEX1</fullName>
        <ecNumber evidence="14">3.4.16.6</ecNumber>
    </recommendedName>
    <alternativeName>
        <fullName evidence="17">Carboxypeptidase D</fullName>
    </alternativeName>
    <alternativeName>
        <fullName evidence="15">Pheromone-processing carboxypeptidase kex1</fullName>
    </alternativeName>
</protein>
<dbReference type="PRINTS" id="PR00724">
    <property type="entry name" value="CRBOXYPTASEC"/>
</dbReference>
<evidence type="ECO:0000256" key="6">
    <source>
        <dbReference type="ARBA" id="ARBA00022692"/>
    </source>
</evidence>
<evidence type="ECO:0000256" key="13">
    <source>
        <dbReference type="ARBA" id="ARBA00023180"/>
    </source>
</evidence>
<feature type="compositionally biased region" description="Basic and acidic residues" evidence="18">
    <location>
        <begin position="743"/>
        <end position="756"/>
    </location>
</feature>
<dbReference type="GO" id="GO:0004185">
    <property type="term" value="F:serine-type carboxypeptidase activity"/>
    <property type="evidence" value="ECO:0007669"/>
    <property type="project" value="UniProtKB-EC"/>
</dbReference>
<comment type="caution">
    <text evidence="20">The sequence shown here is derived from an EMBL/GenBank/DDBJ whole genome shotgun (WGS) entry which is preliminary data.</text>
</comment>
<organism evidence="20 21">
    <name type="scientific">Tilletia controversa</name>
    <name type="common">dwarf bunt fungus</name>
    <dbReference type="NCBI Taxonomy" id="13291"/>
    <lineage>
        <taxon>Eukaryota</taxon>
        <taxon>Fungi</taxon>
        <taxon>Dikarya</taxon>
        <taxon>Basidiomycota</taxon>
        <taxon>Ustilaginomycotina</taxon>
        <taxon>Exobasidiomycetes</taxon>
        <taxon>Tilletiales</taxon>
        <taxon>Tilletiaceae</taxon>
        <taxon>Tilletia</taxon>
    </lineage>
</organism>
<keyword evidence="11" id="KW-0333">Golgi apparatus</keyword>
<evidence type="ECO:0000256" key="8">
    <source>
        <dbReference type="ARBA" id="ARBA00022729"/>
    </source>
</evidence>
<dbReference type="InterPro" id="IPR029058">
    <property type="entry name" value="AB_hydrolase_fold"/>
</dbReference>
<evidence type="ECO:0000256" key="16">
    <source>
        <dbReference type="ARBA" id="ARBA00040628"/>
    </source>
</evidence>
<keyword evidence="12 19" id="KW-0472">Membrane</keyword>
<evidence type="ECO:0000256" key="11">
    <source>
        <dbReference type="ARBA" id="ARBA00023034"/>
    </source>
</evidence>
<keyword evidence="13" id="KW-0325">Glycoprotein</keyword>
<dbReference type="PANTHER" id="PTHR11802:SF190">
    <property type="entry name" value="PHEROMONE-PROCESSING CARBOXYPEPTIDASE KEX1"/>
    <property type="match status" value="1"/>
</dbReference>
<keyword evidence="9" id="KW-0378">Hydrolase</keyword>
<evidence type="ECO:0000256" key="5">
    <source>
        <dbReference type="ARBA" id="ARBA00022670"/>
    </source>
</evidence>
<evidence type="ECO:0000256" key="1">
    <source>
        <dbReference type="ARBA" id="ARBA00001003"/>
    </source>
</evidence>
<dbReference type="AlphaFoldDB" id="A0A8X7MVM1"/>
<evidence type="ECO:0000256" key="14">
    <source>
        <dbReference type="ARBA" id="ARBA00038895"/>
    </source>
</evidence>
<dbReference type="GO" id="GO:0006915">
    <property type="term" value="P:apoptotic process"/>
    <property type="evidence" value="ECO:0007669"/>
    <property type="project" value="UniProtKB-KW"/>
</dbReference>
<keyword evidence="4" id="KW-0121">Carboxypeptidase</keyword>
<keyword evidence="8" id="KW-0732">Signal</keyword>
<name>A0A8X7MVM1_9BASI</name>
<gene>
    <name evidence="20" type="ORF">A4X06_0g2957</name>
</gene>
<keyword evidence="6 19" id="KW-0812">Transmembrane</keyword>
<evidence type="ECO:0000256" key="17">
    <source>
        <dbReference type="ARBA" id="ARBA00042717"/>
    </source>
</evidence>
<dbReference type="Gene3D" id="3.40.50.1820">
    <property type="entry name" value="alpha/beta hydrolase"/>
    <property type="match status" value="1"/>
</dbReference>
<evidence type="ECO:0000256" key="3">
    <source>
        <dbReference type="ARBA" id="ARBA00009431"/>
    </source>
</evidence>
<accession>A0A8X7MVM1</accession>
<reference evidence="20" key="1">
    <citation type="submission" date="2016-04" db="EMBL/GenBank/DDBJ databases">
        <authorList>
            <person name="Nguyen H.D."/>
            <person name="Samba Siva P."/>
            <person name="Cullis J."/>
            <person name="Levesque C.A."/>
            <person name="Hambleton S."/>
        </authorList>
    </citation>
    <scope>NUCLEOTIDE SEQUENCE</scope>
    <source>
        <strain evidence="20">DAOMC 236426</strain>
    </source>
</reference>
<proteinExistence type="inferred from homology"/>